<evidence type="ECO:0000256" key="9">
    <source>
        <dbReference type="ARBA" id="ARBA00023224"/>
    </source>
</evidence>
<dbReference type="PRINTS" id="PR00248">
    <property type="entry name" value="GPCRMGR"/>
</dbReference>
<feature type="transmembrane region" description="Helical" evidence="10">
    <location>
        <begin position="721"/>
        <end position="745"/>
    </location>
</feature>
<reference evidence="12" key="1">
    <citation type="submission" date="2022-11" db="UniProtKB">
        <authorList>
            <consortium name="EnsemblMetazoa"/>
        </authorList>
    </citation>
    <scope>IDENTIFICATION</scope>
</reference>
<dbReference type="InterPro" id="IPR028082">
    <property type="entry name" value="Peripla_BP_I"/>
</dbReference>
<evidence type="ECO:0000256" key="3">
    <source>
        <dbReference type="ARBA" id="ARBA00022692"/>
    </source>
</evidence>
<dbReference type="InterPro" id="IPR017978">
    <property type="entry name" value="GPCR_3_C"/>
</dbReference>
<dbReference type="Gene3D" id="2.10.50.30">
    <property type="entry name" value="GPCR, family 3, nine cysteines domain"/>
    <property type="match status" value="1"/>
</dbReference>
<comment type="subcellular location">
    <subcellularLocation>
        <location evidence="1">Cell membrane</location>
        <topology evidence="1">Multi-pass membrane protein</topology>
    </subcellularLocation>
</comment>
<keyword evidence="2" id="KW-1003">Cell membrane</keyword>
<evidence type="ECO:0000256" key="1">
    <source>
        <dbReference type="ARBA" id="ARBA00004651"/>
    </source>
</evidence>
<keyword evidence="8" id="KW-0325">Glycoprotein</keyword>
<dbReference type="EnsemblMetazoa" id="XM_038215330.1">
    <property type="protein sequence ID" value="XP_038071258.1"/>
    <property type="gene ID" value="LOC119740125"/>
</dbReference>
<keyword evidence="3 10" id="KW-0812">Transmembrane</keyword>
<feature type="domain" description="G-protein coupled receptors family 3 profile" evidence="11">
    <location>
        <begin position="622"/>
        <end position="749"/>
    </location>
</feature>
<dbReference type="Pfam" id="PF01094">
    <property type="entry name" value="ANF_receptor"/>
    <property type="match status" value="1"/>
</dbReference>
<feature type="transmembrane region" description="Helical" evidence="10">
    <location>
        <begin position="576"/>
        <end position="593"/>
    </location>
</feature>
<dbReference type="InterPro" id="IPR000337">
    <property type="entry name" value="GPCR_3"/>
</dbReference>
<dbReference type="SUPFAM" id="SSF53822">
    <property type="entry name" value="Periplasmic binding protein-like I"/>
    <property type="match status" value="1"/>
</dbReference>
<organism evidence="12 13">
    <name type="scientific">Patiria miniata</name>
    <name type="common">Bat star</name>
    <name type="synonym">Asterina miniata</name>
    <dbReference type="NCBI Taxonomy" id="46514"/>
    <lineage>
        <taxon>Eukaryota</taxon>
        <taxon>Metazoa</taxon>
        <taxon>Echinodermata</taxon>
        <taxon>Eleutherozoa</taxon>
        <taxon>Asterozoa</taxon>
        <taxon>Asteroidea</taxon>
        <taxon>Valvatacea</taxon>
        <taxon>Valvatida</taxon>
        <taxon>Asterinidae</taxon>
        <taxon>Patiria</taxon>
    </lineage>
</organism>
<dbReference type="Proteomes" id="UP000887568">
    <property type="component" value="Unplaced"/>
</dbReference>
<accession>A0A914B599</accession>
<evidence type="ECO:0000313" key="12">
    <source>
        <dbReference type="EnsemblMetazoa" id="XP_038071258.1"/>
    </source>
</evidence>
<dbReference type="RefSeq" id="XP_038071258.1">
    <property type="nucleotide sequence ID" value="XM_038215330.1"/>
</dbReference>
<sequence>MRSHILERVQTMVYALEEINANDDILPNVTLGFDIRESCYMEDAALWSALSILGGHEPNGIHAVTTGNASRSRLIGIVGTSRSTTSIVAAKATNLYEIPMISGYATSDELSDKGRFPYFLRTAPPDKLQARAIIDALLRFKWFYVGVMYSVDTYGIRGTQELLNLADKNGICVAFSIAVRKTATETEIQEAVSKILQFDKAKVYVMFGGYEGMYRILQEYHKIKPTEKLTLVGSDTFAYFEEHGLQDMSLGNLFFTLNFRQVPGFDRYFNDLVASSMENPWFAEYKELWRRELGCSDFSNCYIPTSNRSSPAYHAVYAFAHALEDMLRARCGVSFASPDCELFRNGISGREFLPFLLNVTFQGIDGLFRFDENGDPEGTYNVDSFRNGEYYQVGSWDSRGADHEFSINEWDIRWPDGVGKPTFSLCIEDCRPGYIVVPLEKKCCKGCQKCASNAIVRDGVCVPCAGRFWPDEDTFTECQEIEASTFAVDEASVLVILALSLVGICFSSLSFAGMTYYRNHALIKATSRELSFISILGTMLAFFILFAFCPVPLPLPAPSLSKRSTKPPRLVRPKDQLILSAVLISVQLCNFLVHANPSDTKPLPSYSYKIYCNALMISNSGLQSFQIIIVIISVIASPSRPEYLIPRPQEKYVEVYCQFSNGFIASCVYNLLLILVCCYYAFKTRKVPSNYNESKFIAVSVYSTLVLCLAAVPVYTTAVAVLQKVATLCMVLLLNAYLTLVCVYLPKLYAARFVKDIRVMDWSSSVQDSRIKPASTMSTGAEQPATVS</sequence>
<feature type="transmembrane region" description="Helical" evidence="10">
    <location>
        <begin position="493"/>
        <end position="517"/>
    </location>
</feature>
<evidence type="ECO:0000313" key="13">
    <source>
        <dbReference type="Proteomes" id="UP000887568"/>
    </source>
</evidence>
<feature type="transmembrane region" description="Helical" evidence="10">
    <location>
        <begin position="614"/>
        <end position="639"/>
    </location>
</feature>
<dbReference type="GO" id="GO:0005886">
    <property type="term" value="C:plasma membrane"/>
    <property type="evidence" value="ECO:0007669"/>
    <property type="project" value="UniProtKB-SubCell"/>
</dbReference>
<evidence type="ECO:0000256" key="8">
    <source>
        <dbReference type="ARBA" id="ARBA00023180"/>
    </source>
</evidence>
<dbReference type="GeneID" id="119740125"/>
<evidence type="ECO:0000256" key="7">
    <source>
        <dbReference type="ARBA" id="ARBA00023170"/>
    </source>
</evidence>
<dbReference type="PROSITE" id="PS50259">
    <property type="entry name" value="G_PROTEIN_RECEP_F3_4"/>
    <property type="match status" value="1"/>
</dbReference>
<keyword evidence="7" id="KW-0675">Receptor</keyword>
<dbReference type="OMA" id="FANADCE"/>
<keyword evidence="4 10" id="KW-1133">Transmembrane helix</keyword>
<dbReference type="AlphaFoldDB" id="A0A914B599"/>
<feature type="transmembrane region" description="Helical" evidence="10">
    <location>
        <begin position="694"/>
        <end position="715"/>
    </location>
</feature>
<name>A0A914B599_PATMI</name>
<dbReference type="Pfam" id="PF00003">
    <property type="entry name" value="7tm_3"/>
    <property type="match status" value="1"/>
</dbReference>
<evidence type="ECO:0000256" key="6">
    <source>
        <dbReference type="ARBA" id="ARBA00023136"/>
    </source>
</evidence>
<proteinExistence type="predicted"/>
<dbReference type="OrthoDB" id="5984008at2759"/>
<feature type="transmembrane region" description="Helical" evidence="10">
    <location>
        <begin position="529"/>
        <end position="553"/>
    </location>
</feature>
<dbReference type="InterPro" id="IPR001828">
    <property type="entry name" value="ANF_lig-bd_rcpt"/>
</dbReference>
<keyword evidence="5" id="KW-0297">G-protein coupled receptor</keyword>
<evidence type="ECO:0000256" key="10">
    <source>
        <dbReference type="SAM" id="Phobius"/>
    </source>
</evidence>
<keyword evidence="6 10" id="KW-0472">Membrane</keyword>
<dbReference type="PRINTS" id="PR01176">
    <property type="entry name" value="GABABRECEPTR"/>
</dbReference>
<evidence type="ECO:0000259" key="11">
    <source>
        <dbReference type="PROSITE" id="PS50259"/>
    </source>
</evidence>
<keyword evidence="13" id="KW-1185">Reference proteome</keyword>
<feature type="transmembrane region" description="Helical" evidence="10">
    <location>
        <begin position="659"/>
        <end position="682"/>
    </location>
</feature>
<evidence type="ECO:0000256" key="5">
    <source>
        <dbReference type="ARBA" id="ARBA00023040"/>
    </source>
</evidence>
<evidence type="ECO:0000256" key="4">
    <source>
        <dbReference type="ARBA" id="ARBA00022989"/>
    </source>
</evidence>
<dbReference type="Gene3D" id="3.40.50.2300">
    <property type="match status" value="2"/>
</dbReference>
<evidence type="ECO:0000256" key="2">
    <source>
        <dbReference type="ARBA" id="ARBA00022475"/>
    </source>
</evidence>
<keyword evidence="9" id="KW-0807">Transducer</keyword>
<protein>
    <recommendedName>
        <fullName evidence="11">G-protein coupled receptors family 3 profile domain-containing protein</fullName>
    </recommendedName>
</protein>
<dbReference type="CDD" id="cd13953">
    <property type="entry name" value="7tm_classC_mGluR-like"/>
    <property type="match status" value="1"/>
</dbReference>
<dbReference type="InterPro" id="IPR038550">
    <property type="entry name" value="GPCR_3_9-Cys_sf"/>
</dbReference>
<dbReference type="InterPro" id="IPR050726">
    <property type="entry name" value="mGluR"/>
</dbReference>
<dbReference type="GO" id="GO:0004930">
    <property type="term" value="F:G protein-coupled receptor activity"/>
    <property type="evidence" value="ECO:0007669"/>
    <property type="project" value="UniProtKB-KW"/>
</dbReference>
<dbReference type="PANTHER" id="PTHR24060">
    <property type="entry name" value="METABOTROPIC GLUTAMATE RECEPTOR"/>
    <property type="match status" value="1"/>
</dbReference>